<reference evidence="2 3" key="1">
    <citation type="submission" date="2017-06" db="EMBL/GenBank/DDBJ databases">
        <authorList>
            <person name="Kim H.J."/>
            <person name="Triplett B.A."/>
        </authorList>
    </citation>
    <scope>NUCLEOTIDE SEQUENCE [LARGE SCALE GENOMIC DNA]</scope>
    <source>
        <strain evidence="2 3">U15</strain>
    </source>
</reference>
<evidence type="ECO:0000256" key="1">
    <source>
        <dbReference type="SAM" id="MobiDB-lite"/>
    </source>
</evidence>
<dbReference type="Proteomes" id="UP000198284">
    <property type="component" value="Unassembled WGS sequence"/>
</dbReference>
<proteinExistence type="predicted"/>
<organism evidence="2 3">
    <name type="scientific">Noviherbaspirillum humi</name>
    <dbReference type="NCBI Taxonomy" id="1688639"/>
    <lineage>
        <taxon>Bacteria</taxon>
        <taxon>Pseudomonadati</taxon>
        <taxon>Pseudomonadota</taxon>
        <taxon>Betaproteobacteria</taxon>
        <taxon>Burkholderiales</taxon>
        <taxon>Oxalobacteraceae</taxon>
        <taxon>Noviherbaspirillum</taxon>
    </lineage>
</organism>
<dbReference type="EMBL" id="FZOT01000003">
    <property type="protein sequence ID" value="SNS54602.1"/>
    <property type="molecule type" value="Genomic_DNA"/>
</dbReference>
<feature type="compositionally biased region" description="Polar residues" evidence="1">
    <location>
        <begin position="1"/>
        <end position="20"/>
    </location>
</feature>
<keyword evidence="3" id="KW-1185">Reference proteome</keyword>
<evidence type="ECO:0000313" key="3">
    <source>
        <dbReference type="Proteomes" id="UP000198284"/>
    </source>
</evidence>
<name>A0A239FEJ6_9BURK</name>
<dbReference type="AlphaFoldDB" id="A0A239FEJ6"/>
<dbReference type="RefSeq" id="WP_143131181.1">
    <property type="nucleotide sequence ID" value="NZ_FZOT01000003.1"/>
</dbReference>
<feature type="region of interest" description="Disordered" evidence="1">
    <location>
        <begin position="1"/>
        <end position="35"/>
    </location>
</feature>
<accession>A0A239FEJ6</accession>
<sequence>MSSFDPTHKVSSAGNNQSNHKISRIPVGVKNSSDGATPDANLPLLDRISKDLFASRLQNLSKKGSLAFFVDMSIAASTDSGQKVVRYSVAPSYSRPQEIETYKGITQHRSIELTPQNKSLPSYTIETINGQLRVSRYNKDHSFTEWRLHSNDELAVLKKADGSVEINVKGQGNLFNYLSTLPDNSSLNLKD</sequence>
<evidence type="ECO:0000313" key="2">
    <source>
        <dbReference type="EMBL" id="SNS54602.1"/>
    </source>
</evidence>
<protein>
    <submittedName>
        <fullName evidence="2">Uncharacterized protein</fullName>
    </submittedName>
</protein>
<gene>
    <name evidence="2" type="ORF">SAMN06265795_103296</name>
</gene>